<evidence type="ECO:0000313" key="1">
    <source>
        <dbReference type="EMBL" id="BAL72674.1"/>
    </source>
</evidence>
<proteinExistence type="predicted"/>
<accession>H7C8F7</accession>
<organism evidence="1">
    <name type="scientific">Providencia alcalifaciens</name>
    <dbReference type="NCBI Taxonomy" id="126385"/>
    <lineage>
        <taxon>Bacteria</taxon>
        <taxon>Pseudomonadati</taxon>
        <taxon>Pseudomonadota</taxon>
        <taxon>Gammaproteobacteria</taxon>
        <taxon>Enterobacterales</taxon>
        <taxon>Morganellaceae</taxon>
        <taxon>Providencia</taxon>
    </lineage>
</organism>
<reference evidence="1" key="1">
    <citation type="journal article" date="2012" name="Infect. Immun.">
        <title>Molecular Characterizations of Cytolethal Distending Toxin Produced by Providencia alcalifaciens Strains Isolated from Patients with Diarrhea.</title>
        <authorList>
            <person name="Shima A."/>
            <person name="Hinenoya A."/>
            <person name="Asakura M."/>
            <person name="Sugimoto N."/>
            <person name="Tsukamoto T."/>
            <person name="Ito H."/>
            <person name="Nagita A."/>
            <person name="Faruque S.M."/>
            <person name="Yamasaki S."/>
        </authorList>
    </citation>
    <scope>NUCLEOTIDE SEQUENCE</scope>
    <source>
        <strain evidence="1">AH-31</strain>
    </source>
</reference>
<sequence>MRHSEGNVLPFAVWQNMALLGNSLLGAFEVTGSAGFGFTTGLTKEA</sequence>
<name>H7C8F7_9GAMM</name>
<protein>
    <submittedName>
        <fullName evidence="1">Uncharacterized protein</fullName>
    </submittedName>
</protein>
<dbReference type="EMBL" id="AB583184">
    <property type="protein sequence ID" value="BAL72674.1"/>
    <property type="molecule type" value="Genomic_DNA"/>
</dbReference>
<dbReference type="AlphaFoldDB" id="H7C8F7"/>